<dbReference type="EMBL" id="PFNL01000183">
    <property type="protein sequence ID" value="PIZ44334.1"/>
    <property type="molecule type" value="Genomic_DNA"/>
</dbReference>
<comment type="caution">
    <text evidence="1">The sequence shown here is derived from an EMBL/GenBank/DDBJ whole genome shotgun (WGS) entry which is preliminary data.</text>
</comment>
<organism evidence="1 2">
    <name type="scientific">candidate division WWE3 bacterium CG_4_10_14_0_2_um_filter_41_14</name>
    <dbReference type="NCBI Taxonomy" id="1975072"/>
    <lineage>
        <taxon>Bacteria</taxon>
        <taxon>Katanobacteria</taxon>
    </lineage>
</organism>
<proteinExistence type="predicted"/>
<protein>
    <submittedName>
        <fullName evidence="1">Uncharacterized protein</fullName>
    </submittedName>
</protein>
<name>A0A2M7TFS4_UNCKA</name>
<reference evidence="2" key="1">
    <citation type="submission" date="2017-09" db="EMBL/GenBank/DDBJ databases">
        <title>Depth-based differentiation of microbial function through sediment-hosted aquifers and enrichment of novel symbionts in the deep terrestrial subsurface.</title>
        <authorList>
            <person name="Probst A.J."/>
            <person name="Ladd B."/>
            <person name="Jarett J.K."/>
            <person name="Geller-Mcgrath D.E."/>
            <person name="Sieber C.M.K."/>
            <person name="Emerson J.B."/>
            <person name="Anantharaman K."/>
            <person name="Thomas B.C."/>
            <person name="Malmstrom R."/>
            <person name="Stieglmeier M."/>
            <person name="Klingl A."/>
            <person name="Woyke T."/>
            <person name="Ryan C.M."/>
            <person name="Banfield J.F."/>
        </authorList>
    </citation>
    <scope>NUCLEOTIDE SEQUENCE [LARGE SCALE GENOMIC DNA]</scope>
</reference>
<dbReference type="AlphaFoldDB" id="A0A2M7TFS4"/>
<accession>A0A2M7TFS4</accession>
<dbReference type="Proteomes" id="UP000228920">
    <property type="component" value="Unassembled WGS sequence"/>
</dbReference>
<gene>
    <name evidence="1" type="ORF">COY32_06630</name>
</gene>
<evidence type="ECO:0000313" key="2">
    <source>
        <dbReference type="Proteomes" id="UP000228920"/>
    </source>
</evidence>
<evidence type="ECO:0000313" key="1">
    <source>
        <dbReference type="EMBL" id="PIZ44334.1"/>
    </source>
</evidence>
<sequence length="86" mass="9617">MVTFTWDSHLPISYKHNDDGSTTHIEITYTDRFNNSVGPFCATLPVTEGAFKIAVYPGGRDGVQVRIEKLDDSPNTQCHKNYVANL</sequence>